<dbReference type="InterPro" id="IPR052016">
    <property type="entry name" value="Bact_Sigma-Reg"/>
</dbReference>
<dbReference type="SMART" id="SM00331">
    <property type="entry name" value="PP2C_SIG"/>
    <property type="match status" value="1"/>
</dbReference>
<evidence type="ECO:0000256" key="2">
    <source>
        <dbReference type="SAM" id="MobiDB-lite"/>
    </source>
</evidence>
<dbReference type="CDD" id="cd00060">
    <property type="entry name" value="FHA"/>
    <property type="match status" value="1"/>
</dbReference>
<dbReference type="InterPro" id="IPR008984">
    <property type="entry name" value="SMAD_FHA_dom_sf"/>
</dbReference>
<comment type="caution">
    <text evidence="4">The sequence shown here is derived from an EMBL/GenBank/DDBJ whole genome shotgun (WGS) entry which is preliminary data.</text>
</comment>
<reference evidence="4" key="1">
    <citation type="submission" date="2019-02" db="EMBL/GenBank/DDBJ databases">
        <title>Draft genome of the type strain Pelomonas aquatica CCUG 52575T.</title>
        <authorList>
            <person name="Gomila M."/>
            <person name="Lalucat J."/>
        </authorList>
    </citation>
    <scope>NUCLEOTIDE SEQUENCE</scope>
    <source>
        <strain evidence="4">CCUG 52575</strain>
    </source>
</reference>
<evidence type="ECO:0000259" key="3">
    <source>
        <dbReference type="PROSITE" id="PS50006"/>
    </source>
</evidence>
<accession>A0A9X4LL93</accession>
<dbReference type="AlphaFoldDB" id="A0A9X4LL93"/>
<name>A0A9X4LL93_9BURK</name>
<dbReference type="EMBL" id="SGUG01000037">
    <property type="protein sequence ID" value="MDG0864602.1"/>
    <property type="molecule type" value="Genomic_DNA"/>
</dbReference>
<dbReference type="InterPro" id="IPR000253">
    <property type="entry name" value="FHA_dom"/>
</dbReference>
<dbReference type="Pfam" id="PF00498">
    <property type="entry name" value="FHA"/>
    <property type="match status" value="1"/>
</dbReference>
<dbReference type="InterPro" id="IPR036457">
    <property type="entry name" value="PPM-type-like_dom_sf"/>
</dbReference>
<evidence type="ECO:0000313" key="4">
    <source>
        <dbReference type="EMBL" id="MDG0864602.1"/>
    </source>
</evidence>
<dbReference type="Pfam" id="PF07228">
    <property type="entry name" value="SpoIIE"/>
    <property type="match status" value="1"/>
</dbReference>
<dbReference type="RefSeq" id="WP_268153106.1">
    <property type="nucleotide sequence ID" value="NZ_JAPPUW010000019.1"/>
</dbReference>
<dbReference type="Gene3D" id="3.60.40.10">
    <property type="entry name" value="PPM-type phosphatase domain"/>
    <property type="match status" value="1"/>
</dbReference>
<keyword evidence="5" id="KW-1185">Reference proteome</keyword>
<keyword evidence="1" id="KW-0378">Hydrolase</keyword>
<protein>
    <submittedName>
        <fullName evidence="4">FHA domain-containing protein</fullName>
    </submittedName>
</protein>
<dbReference type="PANTHER" id="PTHR43156">
    <property type="entry name" value="STAGE II SPORULATION PROTEIN E-RELATED"/>
    <property type="match status" value="1"/>
</dbReference>
<dbReference type="PROSITE" id="PS50006">
    <property type="entry name" value="FHA_DOMAIN"/>
    <property type="match status" value="1"/>
</dbReference>
<dbReference type="PANTHER" id="PTHR43156:SF2">
    <property type="entry name" value="STAGE II SPORULATION PROTEIN E"/>
    <property type="match status" value="1"/>
</dbReference>
<sequence>MSDLPGDTEFAPDDRTTIMKTVARPRPPAGDAREHYLVQLDGSEPGRRILFGRQPLRLGRRAPAEVLLSDGEVSGLHCEVVARGSVGDALVTDLGSTNGTFVNGRRVQGSVRLTQGMRLQLGRQVFVHEFRTPAEVAHAEELAHDLEKAGRYVQSLLPVRLLQGAILTDWCFQPSTALGGDAFGHFMLDEHRFACYLIDVSGHGAGAAMHSVSVMNVLRQRVLPGTDFADPAQVLRQLNAMFQMDAHDGLVFSIWYGVFDRRDRRLRYASGGHHPAFLEAPGAAALASLRTRSLIIGAMPDAGYVAAVAEVPAGARLFLFSDGVFELHARDGSAWALADLLPWLGRVPPGDGAPAHWLQRAVLEQARPGPLDDDFSLLAVTFL</sequence>
<organism evidence="4 5">
    <name type="scientific">Pelomonas aquatica</name>
    <dbReference type="NCBI Taxonomy" id="431058"/>
    <lineage>
        <taxon>Bacteria</taxon>
        <taxon>Pseudomonadati</taxon>
        <taxon>Pseudomonadota</taxon>
        <taxon>Betaproteobacteria</taxon>
        <taxon>Burkholderiales</taxon>
        <taxon>Sphaerotilaceae</taxon>
        <taxon>Roseateles</taxon>
    </lineage>
</organism>
<feature type="domain" description="FHA" evidence="3">
    <location>
        <begin position="56"/>
        <end position="107"/>
    </location>
</feature>
<dbReference type="InterPro" id="IPR001932">
    <property type="entry name" value="PPM-type_phosphatase-like_dom"/>
</dbReference>
<evidence type="ECO:0000256" key="1">
    <source>
        <dbReference type="ARBA" id="ARBA00022801"/>
    </source>
</evidence>
<dbReference type="Proteomes" id="UP001152766">
    <property type="component" value="Unassembled WGS sequence"/>
</dbReference>
<evidence type="ECO:0000313" key="5">
    <source>
        <dbReference type="Proteomes" id="UP001152766"/>
    </source>
</evidence>
<dbReference type="GO" id="GO:0016791">
    <property type="term" value="F:phosphatase activity"/>
    <property type="evidence" value="ECO:0007669"/>
    <property type="project" value="TreeGrafter"/>
</dbReference>
<gene>
    <name evidence="4" type="ORF">EXJ73_19250</name>
</gene>
<dbReference type="Gene3D" id="2.60.200.20">
    <property type="match status" value="1"/>
</dbReference>
<dbReference type="SMART" id="SM00240">
    <property type="entry name" value="FHA"/>
    <property type="match status" value="1"/>
</dbReference>
<feature type="region of interest" description="Disordered" evidence="2">
    <location>
        <begin position="1"/>
        <end position="30"/>
    </location>
</feature>
<dbReference type="SUPFAM" id="SSF49879">
    <property type="entry name" value="SMAD/FHA domain"/>
    <property type="match status" value="1"/>
</dbReference>
<proteinExistence type="predicted"/>